<dbReference type="STRING" id="35608.A0A2U1QFD9"/>
<dbReference type="AlphaFoldDB" id="A0A2U1QFD9"/>
<keyword evidence="3" id="KW-0050">Antiport</keyword>
<feature type="domain" description="Sodium/calcium exchanger membrane region" evidence="9">
    <location>
        <begin position="26"/>
        <end position="101"/>
    </location>
</feature>
<evidence type="ECO:0000256" key="8">
    <source>
        <dbReference type="SAM" id="Phobius"/>
    </source>
</evidence>
<sequence length="141" mass="15756">MGLGQNKDENDDVNDDETPVNGLWSGIIWLIGMTTIISLFSEFLVDTIEEVSTSWGISVSFISIIELPIVGNAAEHVGAIIFAFKHKLVPHLTKATAEGAQIGRKVYWIRNKDLIKVLKVELAGMIHIHSLKSHDWTISWY</sequence>
<dbReference type="OrthoDB" id="1430877at2759"/>
<dbReference type="GO" id="GO:0009705">
    <property type="term" value="C:plant-type vacuole membrane"/>
    <property type="evidence" value="ECO:0007669"/>
    <property type="project" value="TreeGrafter"/>
</dbReference>
<evidence type="ECO:0000256" key="4">
    <source>
        <dbReference type="ARBA" id="ARBA00022692"/>
    </source>
</evidence>
<dbReference type="GO" id="GO:0015369">
    <property type="term" value="F:calcium:proton antiporter activity"/>
    <property type="evidence" value="ECO:0007669"/>
    <property type="project" value="TreeGrafter"/>
</dbReference>
<evidence type="ECO:0000256" key="2">
    <source>
        <dbReference type="ARBA" id="ARBA00022448"/>
    </source>
</evidence>
<comment type="caution">
    <text evidence="10">The sequence shown here is derived from an EMBL/GenBank/DDBJ whole genome shotgun (WGS) entry which is preliminary data.</text>
</comment>
<protein>
    <submittedName>
        <fullName evidence="10">Cation exchanger 3</fullName>
    </submittedName>
</protein>
<gene>
    <name evidence="10" type="ORF">CTI12_AA037140</name>
</gene>
<dbReference type="InterPro" id="IPR004837">
    <property type="entry name" value="NaCa_Exmemb"/>
</dbReference>
<evidence type="ECO:0000313" key="10">
    <source>
        <dbReference type="EMBL" id="PWA96687.1"/>
    </source>
</evidence>
<evidence type="ECO:0000256" key="3">
    <source>
        <dbReference type="ARBA" id="ARBA00022449"/>
    </source>
</evidence>
<dbReference type="InterPro" id="IPR004713">
    <property type="entry name" value="CaH_exchang"/>
</dbReference>
<keyword evidence="6" id="KW-0406">Ion transport</keyword>
<keyword evidence="7 8" id="KW-0472">Membrane</keyword>
<keyword evidence="4 8" id="KW-0812">Transmembrane</keyword>
<comment type="subcellular location">
    <subcellularLocation>
        <location evidence="1">Endomembrane system</location>
        <topology evidence="1">Multi-pass membrane protein</topology>
    </subcellularLocation>
</comment>
<keyword evidence="11" id="KW-1185">Reference proteome</keyword>
<proteinExistence type="predicted"/>
<organism evidence="10 11">
    <name type="scientific">Artemisia annua</name>
    <name type="common">Sweet wormwood</name>
    <dbReference type="NCBI Taxonomy" id="35608"/>
    <lineage>
        <taxon>Eukaryota</taxon>
        <taxon>Viridiplantae</taxon>
        <taxon>Streptophyta</taxon>
        <taxon>Embryophyta</taxon>
        <taxon>Tracheophyta</taxon>
        <taxon>Spermatophyta</taxon>
        <taxon>Magnoliopsida</taxon>
        <taxon>eudicotyledons</taxon>
        <taxon>Gunneridae</taxon>
        <taxon>Pentapetalae</taxon>
        <taxon>asterids</taxon>
        <taxon>campanulids</taxon>
        <taxon>Asterales</taxon>
        <taxon>Asteraceae</taxon>
        <taxon>Asteroideae</taxon>
        <taxon>Anthemideae</taxon>
        <taxon>Artemisiinae</taxon>
        <taxon>Artemisia</taxon>
    </lineage>
</organism>
<dbReference type="GO" id="GO:0012505">
    <property type="term" value="C:endomembrane system"/>
    <property type="evidence" value="ECO:0007669"/>
    <property type="project" value="UniProtKB-SubCell"/>
</dbReference>
<name>A0A2U1QFD9_ARTAN</name>
<evidence type="ECO:0000256" key="7">
    <source>
        <dbReference type="ARBA" id="ARBA00023136"/>
    </source>
</evidence>
<dbReference type="PANTHER" id="PTHR31503:SF1">
    <property type="entry name" value="VACUOLAR CATION_PROTON EXCHANGER 3"/>
    <property type="match status" value="1"/>
</dbReference>
<keyword evidence="5 8" id="KW-1133">Transmembrane helix</keyword>
<keyword evidence="2" id="KW-0813">Transport</keyword>
<evidence type="ECO:0000256" key="5">
    <source>
        <dbReference type="ARBA" id="ARBA00022989"/>
    </source>
</evidence>
<evidence type="ECO:0000256" key="1">
    <source>
        <dbReference type="ARBA" id="ARBA00004127"/>
    </source>
</evidence>
<dbReference type="GO" id="GO:0006874">
    <property type="term" value="P:intracellular calcium ion homeostasis"/>
    <property type="evidence" value="ECO:0007669"/>
    <property type="project" value="TreeGrafter"/>
</dbReference>
<dbReference type="EMBL" id="PKPP01000166">
    <property type="protein sequence ID" value="PWA96687.1"/>
    <property type="molecule type" value="Genomic_DNA"/>
</dbReference>
<accession>A0A2U1QFD9</accession>
<dbReference type="Proteomes" id="UP000245207">
    <property type="component" value="Unassembled WGS sequence"/>
</dbReference>
<evidence type="ECO:0000313" key="11">
    <source>
        <dbReference type="Proteomes" id="UP000245207"/>
    </source>
</evidence>
<dbReference type="PANTHER" id="PTHR31503">
    <property type="entry name" value="VACUOLAR CALCIUM ION TRANSPORTER"/>
    <property type="match status" value="1"/>
</dbReference>
<evidence type="ECO:0000259" key="9">
    <source>
        <dbReference type="Pfam" id="PF01699"/>
    </source>
</evidence>
<reference evidence="10 11" key="1">
    <citation type="journal article" date="2018" name="Mol. Plant">
        <title>The genome of Artemisia annua provides insight into the evolution of Asteraceae family and artemisinin biosynthesis.</title>
        <authorList>
            <person name="Shen Q."/>
            <person name="Zhang L."/>
            <person name="Liao Z."/>
            <person name="Wang S."/>
            <person name="Yan T."/>
            <person name="Shi P."/>
            <person name="Liu M."/>
            <person name="Fu X."/>
            <person name="Pan Q."/>
            <person name="Wang Y."/>
            <person name="Lv Z."/>
            <person name="Lu X."/>
            <person name="Zhang F."/>
            <person name="Jiang W."/>
            <person name="Ma Y."/>
            <person name="Chen M."/>
            <person name="Hao X."/>
            <person name="Li L."/>
            <person name="Tang Y."/>
            <person name="Lv G."/>
            <person name="Zhou Y."/>
            <person name="Sun X."/>
            <person name="Brodelius P.E."/>
            <person name="Rose J.K.C."/>
            <person name="Tang K."/>
        </authorList>
    </citation>
    <scope>NUCLEOTIDE SEQUENCE [LARGE SCALE GENOMIC DNA]</scope>
    <source>
        <strain evidence="11">cv. Huhao1</strain>
        <tissue evidence="10">Leaf</tissue>
    </source>
</reference>
<evidence type="ECO:0000256" key="6">
    <source>
        <dbReference type="ARBA" id="ARBA00023065"/>
    </source>
</evidence>
<feature type="transmembrane region" description="Helical" evidence="8">
    <location>
        <begin position="23"/>
        <end position="45"/>
    </location>
</feature>
<dbReference type="Pfam" id="PF01699">
    <property type="entry name" value="Na_Ca_ex"/>
    <property type="match status" value="1"/>
</dbReference>